<dbReference type="CDD" id="cd15482">
    <property type="entry name" value="Sialidase_non-viral"/>
    <property type="match status" value="1"/>
</dbReference>
<dbReference type="Proteomes" id="UP001170954">
    <property type="component" value="Unassembled WGS sequence"/>
</dbReference>
<evidence type="ECO:0000256" key="1">
    <source>
        <dbReference type="SAM" id="SignalP"/>
    </source>
</evidence>
<accession>A0ABT7NI71</accession>
<gene>
    <name evidence="3" type="ORF">HX018_01285</name>
</gene>
<dbReference type="EMBL" id="JACAGK010000002">
    <property type="protein sequence ID" value="MDM1046885.1"/>
    <property type="molecule type" value="Genomic_DNA"/>
</dbReference>
<dbReference type="Gene3D" id="2.120.10.10">
    <property type="match status" value="1"/>
</dbReference>
<sequence length="391" mass="44287">MKEILLTMTLLILAYTVQAQQNKFKVLERNFIFPHQSLHVHGSSIVELPSGDLLSTWFEGSGERGSDDVKIMGAKYKQATKRWGSPYVLADTEGLPDCNPVLFMHRNKLFLVWIAVQANRWENSVLRFRRSAEFEGDEVKWEWQDNILLKPGDDFVAAVKARFKELPPRNHAWAEYAPRYDAQIIQATEDPTKRAFGWMTRIKPLILSSGRILLPVYSDGFNFSMIAFSDSNGESWNYSEPIVGRGNIQPALIENSKGEIVAYMRDSGDDPALLQQSVSKDQGKSWSVNKEFNVKSTASVDVLKLDRSNWILLTNDNEEGRARLSLYQSTDEGASWQSIGIIVEDKTKVGRFSYPAMIADSKGSIHITYSHHKAPNSKSIEHVVIDRKSTQ</sequence>
<evidence type="ECO:0000313" key="4">
    <source>
        <dbReference type="Proteomes" id="UP001170954"/>
    </source>
</evidence>
<dbReference type="Pfam" id="PF13088">
    <property type="entry name" value="BNR_2"/>
    <property type="match status" value="2"/>
</dbReference>
<evidence type="ECO:0000259" key="2">
    <source>
        <dbReference type="Pfam" id="PF13088"/>
    </source>
</evidence>
<dbReference type="PANTHER" id="PTHR43752">
    <property type="entry name" value="BNR/ASP-BOX REPEAT FAMILY PROTEIN"/>
    <property type="match status" value="1"/>
</dbReference>
<comment type="caution">
    <text evidence="3">The sequence shown here is derived from an EMBL/GenBank/DDBJ whole genome shotgun (WGS) entry which is preliminary data.</text>
</comment>
<feature type="signal peptide" evidence="1">
    <location>
        <begin position="1"/>
        <end position="19"/>
    </location>
</feature>
<feature type="domain" description="Sialidase" evidence="2">
    <location>
        <begin position="51"/>
        <end position="146"/>
    </location>
</feature>
<evidence type="ECO:0000313" key="3">
    <source>
        <dbReference type="EMBL" id="MDM1046885.1"/>
    </source>
</evidence>
<dbReference type="PANTHER" id="PTHR43752:SF2">
    <property type="entry name" value="BNR_ASP-BOX REPEAT FAMILY PROTEIN"/>
    <property type="match status" value="1"/>
</dbReference>
<organism evidence="3 4">
    <name type="scientific">Sphingobacterium hotanense</name>
    <dbReference type="NCBI Taxonomy" id="649196"/>
    <lineage>
        <taxon>Bacteria</taxon>
        <taxon>Pseudomonadati</taxon>
        <taxon>Bacteroidota</taxon>
        <taxon>Sphingobacteriia</taxon>
        <taxon>Sphingobacteriales</taxon>
        <taxon>Sphingobacteriaceae</taxon>
        <taxon>Sphingobacterium</taxon>
    </lineage>
</organism>
<reference evidence="3" key="2">
    <citation type="journal article" date="2022" name="Sci. Total Environ.">
        <title>Prevalence, transmission, and molecular epidemiology of tet(X)-positive bacteria among humans, animals, and environmental niches in China: An epidemiological, and genomic-based study.</title>
        <authorList>
            <person name="Dong N."/>
            <person name="Zeng Y."/>
            <person name="Cai C."/>
            <person name="Sun C."/>
            <person name="Lu J."/>
            <person name="Liu C."/>
            <person name="Zhou H."/>
            <person name="Sun Q."/>
            <person name="Shu L."/>
            <person name="Wang H."/>
            <person name="Wang Y."/>
            <person name="Wang S."/>
            <person name="Wu C."/>
            <person name="Chan E.W."/>
            <person name="Chen G."/>
            <person name="Shen Z."/>
            <person name="Chen S."/>
            <person name="Zhang R."/>
        </authorList>
    </citation>
    <scope>NUCLEOTIDE SEQUENCE</scope>
    <source>
        <strain evidence="3">R1692</strain>
    </source>
</reference>
<name>A0ABT7NI71_9SPHI</name>
<feature type="domain" description="Sialidase" evidence="2">
    <location>
        <begin position="201"/>
        <end position="367"/>
    </location>
</feature>
<protein>
    <submittedName>
        <fullName evidence="3">Exo-alpha-sialidase</fullName>
    </submittedName>
</protein>
<dbReference type="InterPro" id="IPR011040">
    <property type="entry name" value="Sialidase"/>
</dbReference>
<reference evidence="3" key="1">
    <citation type="submission" date="2020-06" db="EMBL/GenBank/DDBJ databases">
        <authorList>
            <person name="Dong N."/>
        </authorList>
    </citation>
    <scope>NUCLEOTIDE SEQUENCE</scope>
    <source>
        <strain evidence="3">R1692</strain>
    </source>
</reference>
<dbReference type="InterPro" id="IPR036278">
    <property type="entry name" value="Sialidase_sf"/>
</dbReference>
<proteinExistence type="predicted"/>
<dbReference type="SUPFAM" id="SSF50939">
    <property type="entry name" value="Sialidases"/>
    <property type="match status" value="1"/>
</dbReference>
<keyword evidence="1" id="KW-0732">Signal</keyword>
<dbReference type="RefSeq" id="WP_286650219.1">
    <property type="nucleotide sequence ID" value="NZ_JACAGK010000002.1"/>
</dbReference>
<keyword evidence="4" id="KW-1185">Reference proteome</keyword>
<feature type="chain" id="PRO_5045644386" evidence="1">
    <location>
        <begin position="20"/>
        <end position="391"/>
    </location>
</feature>